<comment type="caution">
    <text evidence="2">The sequence shown here is derived from an EMBL/GenBank/DDBJ whole genome shotgun (WGS) entry which is preliminary data.</text>
</comment>
<evidence type="ECO:0000256" key="1">
    <source>
        <dbReference type="SAM" id="MobiDB-lite"/>
    </source>
</evidence>
<proteinExistence type="predicted"/>
<accession>A0A9P7JG17</accession>
<organism evidence="2 3">
    <name type="scientific">Suillus subaureus</name>
    <dbReference type="NCBI Taxonomy" id="48587"/>
    <lineage>
        <taxon>Eukaryota</taxon>
        <taxon>Fungi</taxon>
        <taxon>Dikarya</taxon>
        <taxon>Basidiomycota</taxon>
        <taxon>Agaricomycotina</taxon>
        <taxon>Agaricomycetes</taxon>
        <taxon>Agaricomycetidae</taxon>
        <taxon>Boletales</taxon>
        <taxon>Suillineae</taxon>
        <taxon>Suillaceae</taxon>
        <taxon>Suillus</taxon>
    </lineage>
</organism>
<dbReference type="RefSeq" id="XP_041196026.1">
    <property type="nucleotide sequence ID" value="XM_041344479.1"/>
</dbReference>
<feature type="region of interest" description="Disordered" evidence="1">
    <location>
        <begin position="127"/>
        <end position="187"/>
    </location>
</feature>
<dbReference type="EMBL" id="JABBWG010000007">
    <property type="protein sequence ID" value="KAG1820959.1"/>
    <property type="molecule type" value="Genomic_DNA"/>
</dbReference>
<evidence type="ECO:0008006" key="4">
    <source>
        <dbReference type="Google" id="ProtNLM"/>
    </source>
</evidence>
<dbReference type="AlphaFoldDB" id="A0A9P7JG17"/>
<keyword evidence="3" id="KW-1185">Reference proteome</keyword>
<reference evidence="2" key="1">
    <citation type="journal article" date="2020" name="New Phytol.">
        <title>Comparative genomics reveals dynamic genome evolution in host specialist ectomycorrhizal fungi.</title>
        <authorList>
            <person name="Lofgren L.A."/>
            <person name="Nguyen N.H."/>
            <person name="Vilgalys R."/>
            <person name="Ruytinx J."/>
            <person name="Liao H.L."/>
            <person name="Branco S."/>
            <person name="Kuo A."/>
            <person name="LaButti K."/>
            <person name="Lipzen A."/>
            <person name="Andreopoulos W."/>
            <person name="Pangilinan J."/>
            <person name="Riley R."/>
            <person name="Hundley H."/>
            <person name="Na H."/>
            <person name="Barry K."/>
            <person name="Grigoriev I.V."/>
            <person name="Stajich J.E."/>
            <person name="Kennedy P.G."/>
        </authorList>
    </citation>
    <scope>NUCLEOTIDE SEQUENCE</scope>
    <source>
        <strain evidence="2">MN1</strain>
    </source>
</reference>
<evidence type="ECO:0000313" key="2">
    <source>
        <dbReference type="EMBL" id="KAG1820959.1"/>
    </source>
</evidence>
<sequence length="260" mass="29426">MRIFQRPNHRLYPCIVMEVIAQLPTDQLSPNVTIIHLMPMTRWMTAVTQQMVQCHGSRVASHRIHQRIRLLVPFHGPTVLRMAIPLLPPTWKVMTVMIISIFPLHLLQLLRISGFWVPGLLITKKRRNASAPTRGSTKRRKYLRDEQKATTRKPCSSSNASTPTYGTDDSEYESSTSVKGRSPAGSKQTTFPCLLDGCRQVCHSATDLARHRQCLRHRVPEYSCLGCRHPFTRPDALKRHLNGKPACKQAHRAAVVASEA</sequence>
<dbReference type="GeneID" id="64638495"/>
<name>A0A9P7JG17_9AGAM</name>
<feature type="compositionally biased region" description="Polar residues" evidence="1">
    <location>
        <begin position="153"/>
        <end position="187"/>
    </location>
</feature>
<dbReference type="Proteomes" id="UP000807769">
    <property type="component" value="Unassembled WGS sequence"/>
</dbReference>
<protein>
    <recommendedName>
        <fullName evidence="4">C2H2-type domain-containing protein</fullName>
    </recommendedName>
</protein>
<gene>
    <name evidence="2" type="ORF">BJ212DRAFT_970400</name>
</gene>
<evidence type="ECO:0000313" key="3">
    <source>
        <dbReference type="Proteomes" id="UP000807769"/>
    </source>
</evidence>
<dbReference type="Gene3D" id="3.30.160.60">
    <property type="entry name" value="Classic Zinc Finger"/>
    <property type="match status" value="1"/>
</dbReference>
<dbReference type="OrthoDB" id="3176823at2759"/>